<feature type="domain" description="Transposase-like Mu C-terminal" evidence="1">
    <location>
        <begin position="3"/>
        <end position="45"/>
    </location>
</feature>
<name>A0AAN4Q5Q3_PSESF</name>
<dbReference type="Pfam" id="PF09299">
    <property type="entry name" value="Mu-transpos_C"/>
    <property type="match status" value="1"/>
</dbReference>
<proteinExistence type="predicted"/>
<reference evidence="2 3" key="1">
    <citation type="submission" date="2018-04" db="EMBL/GenBank/DDBJ databases">
        <title>Draft genome sequence of Pseudomonas syringae pv. actinidiae biovar 3 strains isolated from kiwifruit in Kagawa prefecture.</title>
        <authorList>
            <person name="Tabuchi M."/>
            <person name="Saito M."/>
            <person name="Fujiwara S."/>
            <person name="Sasa N."/>
            <person name="Akimitsu K."/>
            <person name="Gomi K."/>
            <person name="Konishi-Sugita S."/>
            <person name="Hamano K."/>
            <person name="Kataoka I."/>
        </authorList>
    </citation>
    <scope>NUCLEOTIDE SEQUENCE [LARGE SCALE GENOMIC DNA]</scope>
    <source>
        <strain evidence="2 3">MAFF212211</strain>
    </source>
</reference>
<dbReference type="Proteomes" id="UP000248291">
    <property type="component" value="Unassembled WGS sequence"/>
</dbReference>
<organism evidence="2 3">
    <name type="scientific">Pseudomonas syringae pv. actinidiae</name>
    <dbReference type="NCBI Taxonomy" id="103796"/>
    <lineage>
        <taxon>Bacteria</taxon>
        <taxon>Pseudomonadati</taxon>
        <taxon>Pseudomonadota</taxon>
        <taxon>Gammaproteobacteria</taxon>
        <taxon>Pseudomonadales</taxon>
        <taxon>Pseudomonadaceae</taxon>
        <taxon>Pseudomonas</taxon>
        <taxon>Pseudomonas syringae</taxon>
    </lineage>
</organism>
<dbReference type="AlphaFoldDB" id="A0AAN4Q5Q3"/>
<accession>A0AAN4Q5Q3</accession>
<dbReference type="EMBL" id="BGKA01000112">
    <property type="protein sequence ID" value="GBH17524.1"/>
    <property type="molecule type" value="Genomic_DNA"/>
</dbReference>
<evidence type="ECO:0000313" key="3">
    <source>
        <dbReference type="Proteomes" id="UP000248291"/>
    </source>
</evidence>
<gene>
    <name evidence="2" type="ORF">KPSA3_03493</name>
</gene>
<dbReference type="InterPro" id="IPR015378">
    <property type="entry name" value="Transposase-like_Mu_C"/>
</dbReference>
<sequence length="88" mass="10084">MDTTRIVTSQGVRFNNRLYRSDALKAIVGLRVRLQFDDPADDRALVIWGDSVIEVRLWKRCNPSRIRSLLQAAVDSSAERPLKPRAFD</sequence>
<comment type="caution">
    <text evidence="2">The sequence shown here is derived from an EMBL/GenBank/DDBJ whole genome shotgun (WGS) entry which is preliminary data.</text>
</comment>
<dbReference type="RefSeq" id="WP_074291497.1">
    <property type="nucleotide sequence ID" value="NZ_BGKA01000112.1"/>
</dbReference>
<evidence type="ECO:0000259" key="1">
    <source>
        <dbReference type="Pfam" id="PF09299"/>
    </source>
</evidence>
<evidence type="ECO:0000313" key="2">
    <source>
        <dbReference type="EMBL" id="GBH17524.1"/>
    </source>
</evidence>
<protein>
    <submittedName>
        <fullName evidence="2">Periplasmic component</fullName>
    </submittedName>
</protein>